<evidence type="ECO:0000256" key="5">
    <source>
        <dbReference type="ARBA" id="ARBA00023136"/>
    </source>
</evidence>
<evidence type="ECO:0000256" key="4">
    <source>
        <dbReference type="ARBA" id="ARBA00022989"/>
    </source>
</evidence>
<feature type="transmembrane region" description="Helical" evidence="6">
    <location>
        <begin position="187"/>
        <end position="207"/>
    </location>
</feature>
<feature type="transmembrane region" description="Helical" evidence="6">
    <location>
        <begin position="158"/>
        <end position="181"/>
    </location>
</feature>
<dbReference type="GO" id="GO:0007606">
    <property type="term" value="P:sensory perception of chemical stimulus"/>
    <property type="evidence" value="ECO:0007669"/>
    <property type="project" value="InterPro"/>
</dbReference>
<dbReference type="PANTHER" id="PTHR23128">
    <property type="entry name" value="SERPENTINE RECEPTOR, CLASS E (EPSILON)-RELATED"/>
    <property type="match status" value="1"/>
</dbReference>
<accession>A0A8R1DH97</accession>
<evidence type="ECO:0000313" key="7">
    <source>
        <dbReference type="EnsemblMetazoa" id="CJA02665.1"/>
    </source>
</evidence>
<dbReference type="InterPro" id="IPR004151">
    <property type="entry name" value="7TM_GPCR_serpentine_rcpt_Sre"/>
</dbReference>
<keyword evidence="3 6" id="KW-0812">Transmembrane</keyword>
<comment type="similarity">
    <text evidence="2">Belongs to the nematode receptor-like protein sre family.</text>
</comment>
<evidence type="ECO:0000256" key="2">
    <source>
        <dbReference type="ARBA" id="ARBA00006803"/>
    </source>
</evidence>
<dbReference type="PANTHER" id="PTHR23128:SF145">
    <property type="entry name" value="SERPENTINE RECEPTOR, CLASS E (EPSILON)"/>
    <property type="match status" value="1"/>
</dbReference>
<dbReference type="Proteomes" id="UP000005237">
    <property type="component" value="Unassembled WGS sequence"/>
</dbReference>
<proteinExistence type="inferred from homology"/>
<protein>
    <submittedName>
        <fullName evidence="7">Uncharacterized protein</fullName>
    </submittedName>
</protein>
<keyword evidence="8" id="KW-1185">Reference proteome</keyword>
<feature type="transmembrane region" description="Helical" evidence="6">
    <location>
        <begin position="116"/>
        <end position="138"/>
    </location>
</feature>
<dbReference type="AlphaFoldDB" id="A0A8R1DH97"/>
<sequence>MIEQIISKIPSQLAAPIPLVEGQWLNITFDVPILVDISVPLTATLITIYTCELFFIVCGMFLMVYFNYFINTSRVIHVNLQYLLCVCTGLYLMASAARFYMLLVQFKVVTELNTPFLLLAGIIRLEHYGLSLSSVLVVTVERSFATYYVIDYESKRRVWVAVFCGFIGFVYTQFFVIPITFFKAPLYYILLFSSLWAFFATLLLFGLQKFNAKELQRLSFKAETSQKTKWVNYTLSKKFQVEENVKVIRVCYLLIF</sequence>
<dbReference type="Pfam" id="PF03125">
    <property type="entry name" value="Sre"/>
    <property type="match status" value="1"/>
</dbReference>
<organism evidence="7 8">
    <name type="scientific">Caenorhabditis japonica</name>
    <dbReference type="NCBI Taxonomy" id="281687"/>
    <lineage>
        <taxon>Eukaryota</taxon>
        <taxon>Metazoa</taxon>
        <taxon>Ecdysozoa</taxon>
        <taxon>Nematoda</taxon>
        <taxon>Chromadorea</taxon>
        <taxon>Rhabditida</taxon>
        <taxon>Rhabditina</taxon>
        <taxon>Rhabditomorpha</taxon>
        <taxon>Rhabditoidea</taxon>
        <taxon>Rhabditidae</taxon>
        <taxon>Peloderinae</taxon>
        <taxon>Caenorhabditis</taxon>
    </lineage>
</organism>
<keyword evidence="4 6" id="KW-1133">Transmembrane helix</keyword>
<name>A0A8R1DH97_CAEJA</name>
<keyword evidence="5 6" id="KW-0472">Membrane</keyword>
<comment type="subcellular location">
    <subcellularLocation>
        <location evidence="1">Membrane</location>
        <topology evidence="1">Multi-pass membrane protein</topology>
    </subcellularLocation>
</comment>
<evidence type="ECO:0000313" key="8">
    <source>
        <dbReference type="Proteomes" id="UP000005237"/>
    </source>
</evidence>
<feature type="transmembrane region" description="Helical" evidence="6">
    <location>
        <begin position="82"/>
        <end position="104"/>
    </location>
</feature>
<reference evidence="7" key="2">
    <citation type="submission" date="2022-06" db="UniProtKB">
        <authorList>
            <consortium name="EnsemblMetazoa"/>
        </authorList>
    </citation>
    <scope>IDENTIFICATION</scope>
    <source>
        <strain evidence="7">DF5081</strain>
    </source>
</reference>
<evidence type="ECO:0000256" key="1">
    <source>
        <dbReference type="ARBA" id="ARBA00004141"/>
    </source>
</evidence>
<dbReference type="GO" id="GO:0016020">
    <property type="term" value="C:membrane"/>
    <property type="evidence" value="ECO:0007669"/>
    <property type="project" value="UniProtKB-SubCell"/>
</dbReference>
<evidence type="ECO:0000256" key="3">
    <source>
        <dbReference type="ARBA" id="ARBA00022692"/>
    </source>
</evidence>
<feature type="transmembrane region" description="Helical" evidence="6">
    <location>
        <begin position="46"/>
        <end position="70"/>
    </location>
</feature>
<evidence type="ECO:0000256" key="6">
    <source>
        <dbReference type="SAM" id="Phobius"/>
    </source>
</evidence>
<reference evidence="8" key="1">
    <citation type="submission" date="2010-08" db="EMBL/GenBank/DDBJ databases">
        <authorList>
            <consortium name="Caenorhabditis japonica Sequencing Consortium"/>
            <person name="Wilson R.K."/>
        </authorList>
    </citation>
    <scope>NUCLEOTIDE SEQUENCE [LARGE SCALE GENOMIC DNA]</scope>
    <source>
        <strain evidence="8">DF5081</strain>
    </source>
</reference>
<dbReference type="EnsemblMetazoa" id="CJA02665.1">
    <property type="protein sequence ID" value="CJA02665.1"/>
    <property type="gene ID" value="WBGene00121869"/>
</dbReference>